<organism evidence="5 6">
    <name type="scientific">Amycolatopsis suaedae</name>
    <dbReference type="NCBI Taxonomy" id="2510978"/>
    <lineage>
        <taxon>Bacteria</taxon>
        <taxon>Bacillati</taxon>
        <taxon>Actinomycetota</taxon>
        <taxon>Actinomycetes</taxon>
        <taxon>Pseudonocardiales</taxon>
        <taxon>Pseudonocardiaceae</taxon>
        <taxon>Amycolatopsis</taxon>
    </lineage>
</organism>
<keyword evidence="3" id="KW-0949">S-adenosyl-L-methionine</keyword>
<dbReference type="OrthoDB" id="279734at2"/>
<dbReference type="InterPro" id="IPR029063">
    <property type="entry name" value="SAM-dependent_MTases_sf"/>
</dbReference>
<keyword evidence="2 5" id="KW-0808">Transferase</keyword>
<proteinExistence type="predicted"/>
<reference evidence="5 6" key="1">
    <citation type="submission" date="2019-02" db="EMBL/GenBank/DDBJ databases">
        <title>Draft genome sequence of Amycolatopsis sp. 8-3EHSu isolated from roots of Suaeda maritima.</title>
        <authorList>
            <person name="Duangmal K."/>
            <person name="Chantavorakit T."/>
        </authorList>
    </citation>
    <scope>NUCLEOTIDE SEQUENCE [LARGE SCALE GENOMIC DNA]</scope>
    <source>
        <strain evidence="5 6">8-3EHSu</strain>
    </source>
</reference>
<gene>
    <name evidence="5" type="ORF">EWH70_01725</name>
</gene>
<comment type="caution">
    <text evidence="5">The sequence shown here is derived from an EMBL/GenBank/DDBJ whole genome shotgun (WGS) entry which is preliminary data.</text>
</comment>
<evidence type="ECO:0000256" key="1">
    <source>
        <dbReference type="ARBA" id="ARBA00022603"/>
    </source>
</evidence>
<evidence type="ECO:0000256" key="2">
    <source>
        <dbReference type="ARBA" id="ARBA00022679"/>
    </source>
</evidence>
<dbReference type="EMBL" id="SFCC01000001">
    <property type="protein sequence ID" value="RZQ65826.1"/>
    <property type="molecule type" value="Genomic_DNA"/>
</dbReference>
<accession>A0A4Q7JF51</accession>
<dbReference type="InterPro" id="IPR041698">
    <property type="entry name" value="Methyltransf_25"/>
</dbReference>
<dbReference type="SUPFAM" id="SSF53335">
    <property type="entry name" value="S-adenosyl-L-methionine-dependent methyltransferases"/>
    <property type="match status" value="1"/>
</dbReference>
<evidence type="ECO:0000313" key="5">
    <source>
        <dbReference type="EMBL" id="RZQ65826.1"/>
    </source>
</evidence>
<evidence type="ECO:0000313" key="6">
    <source>
        <dbReference type="Proteomes" id="UP000292003"/>
    </source>
</evidence>
<dbReference type="PANTHER" id="PTHR43464:SF19">
    <property type="entry name" value="UBIQUINONE BIOSYNTHESIS O-METHYLTRANSFERASE, MITOCHONDRIAL"/>
    <property type="match status" value="1"/>
</dbReference>
<dbReference type="GO" id="GO:0032259">
    <property type="term" value="P:methylation"/>
    <property type="evidence" value="ECO:0007669"/>
    <property type="project" value="UniProtKB-KW"/>
</dbReference>
<dbReference type="RefSeq" id="WP_130473394.1">
    <property type="nucleotide sequence ID" value="NZ_SFCC01000001.1"/>
</dbReference>
<keyword evidence="6" id="KW-1185">Reference proteome</keyword>
<dbReference type="Gene3D" id="2.20.25.110">
    <property type="entry name" value="S-adenosyl-L-methionine-dependent methyltransferases"/>
    <property type="match status" value="1"/>
</dbReference>
<protein>
    <submittedName>
        <fullName evidence="5">Class I SAM-dependent methyltransferase</fullName>
    </submittedName>
</protein>
<dbReference type="Proteomes" id="UP000292003">
    <property type="component" value="Unassembled WGS sequence"/>
</dbReference>
<keyword evidence="1 5" id="KW-0489">Methyltransferase</keyword>
<sequence length="250" mass="26560">MTRSDWYVDFFTELPNEFWRRIIPAESTVDEVDFVERRLGLSPGDRVVDVPCGSGRHAVELAARGYRVTGVDISAEAIEHARGAARAAGVEADLLVGDMRDIPRDGGFDAAVCLGNSFGYLDLAGTRELASALAGAVRPGGGLVVDYGAAAESVLPGFAAEARTMEAGDIVADVTTEYEVAASRLLSTYRFRRGDDELTAVAPHHVYTCAQVGAVLSDAGFTAIDLYGSTGATPFRVGDRRLLLTARRSG</sequence>
<dbReference type="PANTHER" id="PTHR43464">
    <property type="entry name" value="METHYLTRANSFERASE"/>
    <property type="match status" value="1"/>
</dbReference>
<dbReference type="CDD" id="cd02440">
    <property type="entry name" value="AdoMet_MTases"/>
    <property type="match status" value="1"/>
</dbReference>
<dbReference type="Pfam" id="PF13649">
    <property type="entry name" value="Methyltransf_25"/>
    <property type="match status" value="1"/>
</dbReference>
<dbReference type="AlphaFoldDB" id="A0A4Q7JF51"/>
<name>A0A4Q7JF51_9PSEU</name>
<feature type="domain" description="Methyltransferase" evidence="4">
    <location>
        <begin position="47"/>
        <end position="141"/>
    </location>
</feature>
<evidence type="ECO:0000256" key="3">
    <source>
        <dbReference type="ARBA" id="ARBA00022691"/>
    </source>
</evidence>
<dbReference type="GO" id="GO:0008168">
    <property type="term" value="F:methyltransferase activity"/>
    <property type="evidence" value="ECO:0007669"/>
    <property type="project" value="UniProtKB-KW"/>
</dbReference>
<evidence type="ECO:0000259" key="4">
    <source>
        <dbReference type="Pfam" id="PF13649"/>
    </source>
</evidence>
<dbReference type="Gene3D" id="3.40.50.150">
    <property type="entry name" value="Vaccinia Virus protein VP39"/>
    <property type="match status" value="1"/>
</dbReference>